<sequence>MQHAASGGSEPIRDLGTKHFIRRERRSLDVRCAAYERQLCGTLPRLASVGQTGASGLLQPLTGVVTAAAQLHRNSIRAPQIILERRAWAAQTMLPYAIQTDMPRGTGAASLDLVAAFKPIPNSHIPIGPAKCCIHPGRRKAASLVGGGPWHVFRDSGVGLKVANPAVAGAGDQTRLDRPWQGVAFKPATRSPSDRCRAGSARSPRH</sequence>
<gene>
    <name evidence="2" type="ORF">SAMN05444004_1315</name>
</gene>
<evidence type="ECO:0000313" key="3">
    <source>
        <dbReference type="Proteomes" id="UP000198914"/>
    </source>
</evidence>
<feature type="region of interest" description="Disordered" evidence="1">
    <location>
        <begin position="172"/>
        <end position="206"/>
    </location>
</feature>
<protein>
    <submittedName>
        <fullName evidence="2">Uncharacterized protein</fullName>
    </submittedName>
</protein>
<proteinExistence type="predicted"/>
<dbReference type="AlphaFoldDB" id="A0A1H3UE46"/>
<dbReference type="Proteomes" id="UP000198914">
    <property type="component" value="Unassembled WGS sequence"/>
</dbReference>
<reference evidence="3" key="1">
    <citation type="submission" date="2016-10" db="EMBL/GenBank/DDBJ databases">
        <authorList>
            <person name="Varghese N."/>
            <person name="Submissions S."/>
        </authorList>
    </citation>
    <scope>NUCLEOTIDE SEQUENCE [LARGE SCALE GENOMIC DNA]</scope>
    <source>
        <strain evidence="3">DSM 100420</strain>
    </source>
</reference>
<accession>A0A1H3UE46</accession>
<organism evidence="2 3">
    <name type="scientific">Jannaschia faecimaris</name>
    <dbReference type="NCBI Taxonomy" id="1244108"/>
    <lineage>
        <taxon>Bacteria</taxon>
        <taxon>Pseudomonadati</taxon>
        <taxon>Pseudomonadota</taxon>
        <taxon>Alphaproteobacteria</taxon>
        <taxon>Rhodobacterales</taxon>
        <taxon>Roseobacteraceae</taxon>
        <taxon>Jannaschia</taxon>
    </lineage>
</organism>
<keyword evidence="3" id="KW-1185">Reference proteome</keyword>
<dbReference type="EMBL" id="FNPX01000031">
    <property type="protein sequence ID" value="SDZ60732.1"/>
    <property type="molecule type" value="Genomic_DNA"/>
</dbReference>
<evidence type="ECO:0000256" key="1">
    <source>
        <dbReference type="SAM" id="MobiDB-lite"/>
    </source>
</evidence>
<name>A0A1H3UE46_9RHOB</name>
<evidence type="ECO:0000313" key="2">
    <source>
        <dbReference type="EMBL" id="SDZ60732.1"/>
    </source>
</evidence>